<keyword evidence="5 6" id="KW-0503">Monooxygenase</keyword>
<organism evidence="6 7">
    <name type="scientific">Micavibrio aeruginosavorus</name>
    <dbReference type="NCBI Taxonomy" id="349221"/>
    <lineage>
        <taxon>Bacteria</taxon>
        <taxon>Pseudomonadati</taxon>
        <taxon>Bdellovibrionota</taxon>
        <taxon>Bdellovibrionia</taxon>
        <taxon>Bdellovibrionales</taxon>
        <taxon>Pseudobdellovibrionaceae</taxon>
        <taxon>Micavibrio</taxon>
    </lineage>
</organism>
<dbReference type="InterPro" id="IPR013785">
    <property type="entry name" value="Aldolase_TIM"/>
</dbReference>
<dbReference type="AlphaFoldDB" id="A0A2W5BLD1"/>
<reference evidence="6 7" key="1">
    <citation type="submission" date="2017-08" db="EMBL/GenBank/DDBJ databases">
        <title>Infants hospitalized years apart are colonized by the same room-sourced microbial strains.</title>
        <authorList>
            <person name="Brooks B."/>
            <person name="Olm M.R."/>
            <person name="Firek B.A."/>
            <person name="Baker R."/>
            <person name="Thomas B.C."/>
            <person name="Morowitz M.J."/>
            <person name="Banfield J.F."/>
        </authorList>
    </citation>
    <scope>NUCLEOTIDE SEQUENCE [LARGE SCALE GENOMIC DNA]</scope>
    <source>
        <strain evidence="6">S2_018_000_R2_104</strain>
    </source>
</reference>
<dbReference type="PANTHER" id="PTHR42747">
    <property type="entry name" value="NITRONATE MONOOXYGENASE-RELATED"/>
    <property type="match status" value="1"/>
</dbReference>
<dbReference type="PANTHER" id="PTHR42747:SF4">
    <property type="entry name" value="BLR1330 PROTEIN"/>
    <property type="match status" value="1"/>
</dbReference>
<accession>A0A2W5BLD1</accession>
<dbReference type="SUPFAM" id="SSF51412">
    <property type="entry name" value="Inosine monophosphate dehydrogenase (IMPDH)"/>
    <property type="match status" value="1"/>
</dbReference>
<gene>
    <name evidence="6" type="ORF">DI626_10390</name>
</gene>
<sequence>EDFEAAVVAIKSRTDKPFAINIIVSKANPRVDRDIETIVRHKVPMVITSLGNPKKVIEAVHSYGGKVFCDVTTLEYALKVEGLGADGVIAVSSGAGGHAGHISPMVLIPYLKQNLSIPIVAAGGIATGRQMLAAFVLGADAVQIGTRFIATTEAHVSEEYKQAIIKAEPEDIVMTSRISGTPAAVINTPYIQKIGTDLSWFEKTLRKYPATAKYAKMLRYLSGTKSLQSSAQGTSWKTVWSAGQGVGFVKEITPIQNVLETIVAEYLDARKAFQHKM</sequence>
<dbReference type="Pfam" id="PF03060">
    <property type="entry name" value="NMO"/>
    <property type="match status" value="1"/>
</dbReference>
<keyword evidence="4" id="KW-0560">Oxidoreductase</keyword>
<evidence type="ECO:0000313" key="7">
    <source>
        <dbReference type="Proteomes" id="UP000249557"/>
    </source>
</evidence>
<dbReference type="InterPro" id="IPR004136">
    <property type="entry name" value="NMO"/>
</dbReference>
<dbReference type="EMBL" id="QFNK01000278">
    <property type="protein sequence ID" value="PZO82078.1"/>
    <property type="molecule type" value="Genomic_DNA"/>
</dbReference>
<evidence type="ECO:0000256" key="3">
    <source>
        <dbReference type="ARBA" id="ARBA00022643"/>
    </source>
</evidence>
<keyword evidence="3" id="KW-0288">FMN</keyword>
<evidence type="ECO:0000256" key="5">
    <source>
        <dbReference type="ARBA" id="ARBA00023033"/>
    </source>
</evidence>
<comment type="similarity">
    <text evidence="1">Belongs to the nitronate monooxygenase family. NMO class I subfamily.</text>
</comment>
<evidence type="ECO:0000256" key="1">
    <source>
        <dbReference type="ARBA" id="ARBA00009881"/>
    </source>
</evidence>
<dbReference type="Gene3D" id="3.20.20.70">
    <property type="entry name" value="Aldolase class I"/>
    <property type="match status" value="1"/>
</dbReference>
<evidence type="ECO:0000256" key="4">
    <source>
        <dbReference type="ARBA" id="ARBA00023002"/>
    </source>
</evidence>
<evidence type="ECO:0000313" key="6">
    <source>
        <dbReference type="EMBL" id="PZO82078.1"/>
    </source>
</evidence>
<dbReference type="Proteomes" id="UP000249557">
    <property type="component" value="Unassembled WGS sequence"/>
</dbReference>
<proteinExistence type="inferred from homology"/>
<name>A0A2W5BLD1_9BACT</name>
<evidence type="ECO:0000256" key="2">
    <source>
        <dbReference type="ARBA" id="ARBA00022630"/>
    </source>
</evidence>
<feature type="non-terminal residue" evidence="6">
    <location>
        <position position="1"/>
    </location>
</feature>
<protein>
    <submittedName>
        <fullName evidence="6">Nitronate monooxygenase</fullName>
    </submittedName>
</protein>
<keyword evidence="2" id="KW-0285">Flavoprotein</keyword>
<dbReference type="GO" id="GO:0018580">
    <property type="term" value="F:nitronate monooxygenase activity"/>
    <property type="evidence" value="ECO:0007669"/>
    <property type="project" value="InterPro"/>
</dbReference>
<dbReference type="CDD" id="cd04730">
    <property type="entry name" value="NPD_like"/>
    <property type="match status" value="1"/>
</dbReference>
<comment type="caution">
    <text evidence="6">The sequence shown here is derived from an EMBL/GenBank/DDBJ whole genome shotgun (WGS) entry which is preliminary data.</text>
</comment>